<comment type="caution">
    <text evidence="7">The sequence shown here is derived from an EMBL/GenBank/DDBJ whole genome shotgun (WGS) entry which is preliminary data.</text>
</comment>
<dbReference type="Gene3D" id="3.30.70.20">
    <property type="match status" value="1"/>
</dbReference>
<accession>A0A412G2Z3</accession>
<evidence type="ECO:0000313" key="7">
    <source>
        <dbReference type="EMBL" id="RGR74779.1"/>
    </source>
</evidence>
<evidence type="ECO:0000256" key="5">
    <source>
        <dbReference type="SAM" id="MobiDB-lite"/>
    </source>
</evidence>
<evidence type="ECO:0000259" key="6">
    <source>
        <dbReference type="PROSITE" id="PS51379"/>
    </source>
</evidence>
<dbReference type="PROSITE" id="PS00198">
    <property type="entry name" value="4FE4S_FER_1"/>
    <property type="match status" value="1"/>
</dbReference>
<evidence type="ECO:0000256" key="3">
    <source>
        <dbReference type="ARBA" id="ARBA00023004"/>
    </source>
</evidence>
<dbReference type="NCBIfam" id="TIGR02175">
    <property type="entry name" value="PorC_KorC"/>
    <property type="match status" value="1"/>
</dbReference>
<proteinExistence type="predicted"/>
<feature type="region of interest" description="Disordered" evidence="5">
    <location>
        <begin position="341"/>
        <end position="364"/>
    </location>
</feature>
<name>A0A412G2Z3_9FIRM</name>
<protein>
    <submittedName>
        <fullName evidence="7">4Fe-4S dicluster domain-containing protein</fullName>
    </submittedName>
</protein>
<dbReference type="Pfam" id="PF01558">
    <property type="entry name" value="POR"/>
    <property type="match status" value="1"/>
</dbReference>
<keyword evidence="1" id="KW-0479">Metal-binding</keyword>
<dbReference type="PROSITE" id="PS51379">
    <property type="entry name" value="4FE4S_FER_2"/>
    <property type="match status" value="2"/>
</dbReference>
<evidence type="ECO:0000313" key="8">
    <source>
        <dbReference type="Proteomes" id="UP000284178"/>
    </source>
</evidence>
<gene>
    <name evidence="7" type="ORF">DWY25_08360</name>
</gene>
<dbReference type="SUPFAM" id="SSF53323">
    <property type="entry name" value="Pyruvate-ferredoxin oxidoreductase, PFOR, domain III"/>
    <property type="match status" value="1"/>
</dbReference>
<dbReference type="InterPro" id="IPR017900">
    <property type="entry name" value="4Fe4S_Fe_S_CS"/>
</dbReference>
<feature type="domain" description="4Fe-4S ferredoxin-type" evidence="6">
    <location>
        <begin position="249"/>
        <end position="278"/>
    </location>
</feature>
<dbReference type="GO" id="GO:0051536">
    <property type="term" value="F:iron-sulfur cluster binding"/>
    <property type="evidence" value="ECO:0007669"/>
    <property type="project" value="UniProtKB-KW"/>
</dbReference>
<feature type="domain" description="4Fe-4S ferredoxin-type" evidence="6">
    <location>
        <begin position="287"/>
        <end position="316"/>
    </location>
</feature>
<dbReference type="GO" id="GO:0016625">
    <property type="term" value="F:oxidoreductase activity, acting on the aldehyde or oxo group of donors, iron-sulfur protein as acceptor"/>
    <property type="evidence" value="ECO:0007669"/>
    <property type="project" value="InterPro"/>
</dbReference>
<dbReference type="Pfam" id="PF12838">
    <property type="entry name" value="Fer4_7"/>
    <property type="match status" value="1"/>
</dbReference>
<dbReference type="PANTHER" id="PTHR43366">
    <property type="entry name" value="PYRUVATE SYNTHASE SUBUNIT PORC"/>
    <property type="match status" value="1"/>
</dbReference>
<keyword evidence="2" id="KW-0560">Oxidoreductase</keyword>
<dbReference type="InterPro" id="IPR019752">
    <property type="entry name" value="Pyrv/ketoisovalerate_OxRed_cat"/>
</dbReference>
<keyword evidence="8" id="KW-1185">Reference proteome</keyword>
<keyword evidence="4" id="KW-0411">Iron-sulfur</keyword>
<dbReference type="InterPro" id="IPR002869">
    <property type="entry name" value="Pyrv_flavodox_OxRed_cen"/>
</dbReference>
<dbReference type="InterPro" id="IPR017896">
    <property type="entry name" value="4Fe4S_Fe-S-bd"/>
</dbReference>
<dbReference type="EMBL" id="QRUP01000008">
    <property type="protein sequence ID" value="RGR74779.1"/>
    <property type="molecule type" value="Genomic_DNA"/>
</dbReference>
<dbReference type="InterPro" id="IPR051626">
    <property type="entry name" value="Oxidoreductase_gamma_subunit"/>
</dbReference>
<keyword evidence="3" id="KW-0408">Iron</keyword>
<dbReference type="InterPro" id="IPR011894">
    <property type="entry name" value="PorC_KorC"/>
</dbReference>
<evidence type="ECO:0000256" key="2">
    <source>
        <dbReference type="ARBA" id="ARBA00023002"/>
    </source>
</evidence>
<organism evidence="7 8">
    <name type="scientific">Holdemania filiformis</name>
    <dbReference type="NCBI Taxonomy" id="61171"/>
    <lineage>
        <taxon>Bacteria</taxon>
        <taxon>Bacillati</taxon>
        <taxon>Bacillota</taxon>
        <taxon>Erysipelotrichia</taxon>
        <taxon>Erysipelotrichales</taxon>
        <taxon>Erysipelotrichaceae</taxon>
        <taxon>Holdemania</taxon>
    </lineage>
</organism>
<dbReference type="RefSeq" id="WP_117894852.1">
    <property type="nucleotide sequence ID" value="NZ_CABJCV010000008.1"/>
</dbReference>
<dbReference type="GO" id="GO:0046872">
    <property type="term" value="F:metal ion binding"/>
    <property type="evidence" value="ECO:0007669"/>
    <property type="project" value="UniProtKB-KW"/>
</dbReference>
<dbReference type="PANTHER" id="PTHR43366:SF1">
    <property type="entry name" value="PYRUVATE SYNTHASE SUBUNIT PORC"/>
    <property type="match status" value="1"/>
</dbReference>
<feature type="compositionally biased region" description="Polar residues" evidence="5">
    <location>
        <begin position="341"/>
        <end position="351"/>
    </location>
</feature>
<dbReference type="Gene3D" id="3.40.920.10">
    <property type="entry name" value="Pyruvate-ferredoxin oxidoreductase, PFOR, domain III"/>
    <property type="match status" value="1"/>
</dbReference>
<reference evidence="7 8" key="1">
    <citation type="submission" date="2018-08" db="EMBL/GenBank/DDBJ databases">
        <title>A genome reference for cultivated species of the human gut microbiota.</title>
        <authorList>
            <person name="Zou Y."/>
            <person name="Xue W."/>
            <person name="Luo G."/>
        </authorList>
    </citation>
    <scope>NUCLEOTIDE SEQUENCE [LARGE SCALE GENOMIC DNA]</scope>
    <source>
        <strain evidence="7 8">AF24-29</strain>
    </source>
</reference>
<dbReference type="GeneID" id="83015416"/>
<dbReference type="Proteomes" id="UP000284178">
    <property type="component" value="Unassembled WGS sequence"/>
</dbReference>
<evidence type="ECO:0000256" key="1">
    <source>
        <dbReference type="ARBA" id="ARBA00022723"/>
    </source>
</evidence>
<dbReference type="AlphaFoldDB" id="A0A412G2Z3"/>
<dbReference type="SUPFAM" id="SSF54862">
    <property type="entry name" value="4Fe-4S ferredoxins"/>
    <property type="match status" value="1"/>
</dbReference>
<sequence>MTIQTTLPRVNELGYYEMRLESIGGLGANLCGKLLGELGAVQLGLNAASFSSYGSEKRGSPVKAFIRYSAPTQEIRINSPVRHPDCLALFHEAMAGKLPVNAGVQRHCQVVVNTALEGAAIRERMQLAARDIYCVDALALALQSKSRVNMVMLGAIAKVSGFIPLDAVKQAVIATLGTKAPDLLGANLEGVQRGYDEVRAYHFDDDRYPEIPFDSESGGWGWKTAPIGGVNPIPGSSVRNDLSASREGYLPLFEPEKCIHCGLCDSTCPDMVFQFFPGELKGRKTMLNRGLDYRFCKGCLRCVDICPTHALTRGEEKEHPQPDYFTPVRDLLTPDLRQTQTGANSWVTSESPNEEILEKGGTVR</sequence>
<evidence type="ECO:0000256" key="4">
    <source>
        <dbReference type="ARBA" id="ARBA00023014"/>
    </source>
</evidence>